<dbReference type="Gene3D" id="1.10.1740.10">
    <property type="match status" value="1"/>
</dbReference>
<dbReference type="InterPro" id="IPR036388">
    <property type="entry name" value="WH-like_DNA-bd_sf"/>
</dbReference>
<dbReference type="SUPFAM" id="SSF88946">
    <property type="entry name" value="Sigma2 domain of RNA polymerase sigma factors"/>
    <property type="match status" value="1"/>
</dbReference>
<dbReference type="InterPro" id="IPR014284">
    <property type="entry name" value="RNA_pol_sigma-70_dom"/>
</dbReference>
<dbReference type="Gene3D" id="1.10.10.10">
    <property type="entry name" value="Winged helix-like DNA-binding domain superfamily/Winged helix DNA-binding domain"/>
    <property type="match status" value="1"/>
</dbReference>
<dbReference type="EMBL" id="FXUL01000004">
    <property type="protein sequence ID" value="SMP55496.1"/>
    <property type="molecule type" value="Genomic_DNA"/>
</dbReference>
<feature type="domain" description="RNA polymerase sigma-70 region 2" evidence="7">
    <location>
        <begin position="28"/>
        <end position="91"/>
    </location>
</feature>
<keyword evidence="3 6" id="KW-0731">Sigma factor</keyword>
<dbReference type="PANTHER" id="PTHR43133:SF51">
    <property type="entry name" value="RNA POLYMERASE SIGMA FACTOR"/>
    <property type="match status" value="1"/>
</dbReference>
<gene>
    <name evidence="9" type="ORF">SAMN06295970_104181</name>
</gene>
<dbReference type="InterPro" id="IPR013325">
    <property type="entry name" value="RNA_pol_sigma_r2"/>
</dbReference>
<evidence type="ECO:0000256" key="1">
    <source>
        <dbReference type="ARBA" id="ARBA00010641"/>
    </source>
</evidence>
<evidence type="ECO:0000256" key="2">
    <source>
        <dbReference type="ARBA" id="ARBA00023015"/>
    </source>
</evidence>
<evidence type="ECO:0000313" key="10">
    <source>
        <dbReference type="Proteomes" id="UP001158049"/>
    </source>
</evidence>
<evidence type="ECO:0000259" key="7">
    <source>
        <dbReference type="Pfam" id="PF04542"/>
    </source>
</evidence>
<evidence type="ECO:0000256" key="3">
    <source>
        <dbReference type="ARBA" id="ARBA00023082"/>
    </source>
</evidence>
<keyword evidence="2 6" id="KW-0805">Transcription regulation</keyword>
<dbReference type="CDD" id="cd06171">
    <property type="entry name" value="Sigma70_r4"/>
    <property type="match status" value="1"/>
</dbReference>
<evidence type="ECO:0000256" key="4">
    <source>
        <dbReference type="ARBA" id="ARBA00023125"/>
    </source>
</evidence>
<dbReference type="Pfam" id="PF04542">
    <property type="entry name" value="Sigma70_r2"/>
    <property type="match status" value="1"/>
</dbReference>
<dbReference type="InterPro" id="IPR000838">
    <property type="entry name" value="RNA_pol_sigma70_ECF_CS"/>
</dbReference>
<dbReference type="InterPro" id="IPR007627">
    <property type="entry name" value="RNA_pol_sigma70_r2"/>
</dbReference>
<comment type="similarity">
    <text evidence="1 6">Belongs to the sigma-70 factor family. ECF subfamily.</text>
</comment>
<dbReference type="InterPro" id="IPR013324">
    <property type="entry name" value="RNA_pol_sigma_r3/r4-like"/>
</dbReference>
<dbReference type="NCBIfam" id="TIGR02937">
    <property type="entry name" value="sigma70-ECF"/>
    <property type="match status" value="1"/>
</dbReference>
<dbReference type="RefSeq" id="WP_283441745.1">
    <property type="nucleotide sequence ID" value="NZ_FXUL01000004.1"/>
</dbReference>
<evidence type="ECO:0000256" key="6">
    <source>
        <dbReference type="RuleBase" id="RU000716"/>
    </source>
</evidence>
<reference evidence="9 10" key="1">
    <citation type="submission" date="2017-05" db="EMBL/GenBank/DDBJ databases">
        <authorList>
            <person name="Varghese N."/>
            <person name="Submissions S."/>
        </authorList>
    </citation>
    <scope>NUCLEOTIDE SEQUENCE [LARGE SCALE GENOMIC DNA]</scope>
    <source>
        <strain evidence="9 10">DSM 26001</strain>
    </source>
</reference>
<accession>A0ABY1Q0E7</accession>
<evidence type="ECO:0000313" key="9">
    <source>
        <dbReference type="EMBL" id="SMP55496.1"/>
    </source>
</evidence>
<dbReference type="Pfam" id="PF08281">
    <property type="entry name" value="Sigma70_r4_2"/>
    <property type="match status" value="1"/>
</dbReference>
<dbReference type="SUPFAM" id="SSF88659">
    <property type="entry name" value="Sigma3 and sigma4 domains of RNA polymerase sigma factors"/>
    <property type="match status" value="1"/>
</dbReference>
<protein>
    <recommendedName>
        <fullName evidence="6">RNA polymerase sigma factor</fullName>
    </recommendedName>
</protein>
<feature type="domain" description="RNA polymerase sigma factor 70 region 4 type 2" evidence="8">
    <location>
        <begin position="129"/>
        <end position="181"/>
    </location>
</feature>
<dbReference type="Proteomes" id="UP001158049">
    <property type="component" value="Unassembled WGS sequence"/>
</dbReference>
<keyword evidence="4 6" id="KW-0238">DNA-binding</keyword>
<organism evidence="9 10">
    <name type="scientific">Noviherbaspirillum suwonense</name>
    <dbReference type="NCBI Taxonomy" id="1224511"/>
    <lineage>
        <taxon>Bacteria</taxon>
        <taxon>Pseudomonadati</taxon>
        <taxon>Pseudomonadota</taxon>
        <taxon>Betaproteobacteria</taxon>
        <taxon>Burkholderiales</taxon>
        <taxon>Oxalobacteraceae</taxon>
        <taxon>Noviherbaspirillum</taxon>
    </lineage>
</organism>
<comment type="caution">
    <text evidence="9">The sequence shown here is derived from an EMBL/GenBank/DDBJ whole genome shotgun (WGS) entry which is preliminary data.</text>
</comment>
<keyword evidence="5 6" id="KW-0804">Transcription</keyword>
<keyword evidence="10" id="KW-1185">Reference proteome</keyword>
<dbReference type="InterPro" id="IPR013249">
    <property type="entry name" value="RNA_pol_sigma70_r4_t2"/>
</dbReference>
<proteinExistence type="inferred from homology"/>
<evidence type="ECO:0000256" key="5">
    <source>
        <dbReference type="ARBA" id="ARBA00023163"/>
    </source>
</evidence>
<name>A0ABY1Q0E7_9BURK</name>
<dbReference type="InterPro" id="IPR039425">
    <property type="entry name" value="RNA_pol_sigma-70-like"/>
</dbReference>
<dbReference type="PANTHER" id="PTHR43133">
    <property type="entry name" value="RNA POLYMERASE ECF-TYPE SIGMA FACTO"/>
    <property type="match status" value="1"/>
</dbReference>
<dbReference type="PROSITE" id="PS01063">
    <property type="entry name" value="SIGMA70_ECF"/>
    <property type="match status" value="1"/>
</dbReference>
<sequence>MSRLLLIEGERWVEQARNGNQEAFGKLTEAYYSRVWRFLLKWVKNRDDAEELAQETFLAAWRALPGYRAGSKFSTWLLGIALNLARNHHNRTVKKRSRDVELDESMYLETPGGHDDEPDRQFERKQAMQALEKAIGRLPDDMREVVTMVKLEGMLLDEVASVLGIPAGTVKSRLSRAKSKLLEDVAPYL</sequence>
<evidence type="ECO:0000259" key="8">
    <source>
        <dbReference type="Pfam" id="PF08281"/>
    </source>
</evidence>